<evidence type="ECO:0000256" key="7">
    <source>
        <dbReference type="ARBA" id="ARBA00022842"/>
    </source>
</evidence>
<evidence type="ECO:0000256" key="6">
    <source>
        <dbReference type="ARBA" id="ARBA00022801"/>
    </source>
</evidence>
<keyword evidence="6" id="KW-0378">Hydrolase</keyword>
<keyword evidence="8" id="KW-0546">Nucleotide metabolism</keyword>
<dbReference type="HAMAP" id="MF_01405">
    <property type="entry name" value="Non_canon_purine_NTPase"/>
    <property type="match status" value="1"/>
</dbReference>
<evidence type="ECO:0000256" key="1">
    <source>
        <dbReference type="ARBA" id="ARBA00001946"/>
    </source>
</evidence>
<evidence type="ECO:0000256" key="12">
    <source>
        <dbReference type="ARBA" id="ARBA00071289"/>
    </source>
</evidence>
<evidence type="ECO:0000256" key="2">
    <source>
        <dbReference type="ARBA" id="ARBA00008023"/>
    </source>
</evidence>
<dbReference type="PANTHER" id="PTHR11067:SF9">
    <property type="entry name" value="INOSINE TRIPHOSPHATE PYROPHOSPHATASE"/>
    <property type="match status" value="1"/>
</dbReference>
<evidence type="ECO:0000256" key="8">
    <source>
        <dbReference type="ARBA" id="ARBA00023080"/>
    </source>
</evidence>
<dbReference type="EMBL" id="LAZR01015890">
    <property type="protein sequence ID" value="KKM06907.1"/>
    <property type="molecule type" value="Genomic_DNA"/>
</dbReference>
<evidence type="ECO:0000256" key="4">
    <source>
        <dbReference type="ARBA" id="ARBA00022723"/>
    </source>
</evidence>
<keyword evidence="4" id="KW-0479">Metal-binding</keyword>
<dbReference type="NCBIfam" id="TIGR00042">
    <property type="entry name" value="RdgB/HAM1 family non-canonical purine NTP pyrophosphatase"/>
    <property type="match status" value="1"/>
</dbReference>
<sequence length="195" mass="21188">MKVILATSNKAKIREIIQILGSDIDYKTMSDFPDWPDVEETEDTFKGNALLKASVLAQRYNMPAIADDSGLAVKALGGEPGIHSSRYSGEGATDEKNIAKLLLNLGGEQDRKAAFKTVVVYKEPDGEEIIAEGEVEGHIVEAPVGSGGFGYDPVFVPDGFDKTFAQMSEEEKNSLSHRGRAISKLKEILSQENII</sequence>
<dbReference type="GO" id="GO:0036220">
    <property type="term" value="F:ITP diphosphatase activity"/>
    <property type="evidence" value="ECO:0007669"/>
    <property type="project" value="UniProtKB-EC"/>
</dbReference>
<name>A0A0F9HUV8_9ZZZZ</name>
<dbReference type="GO" id="GO:0009146">
    <property type="term" value="P:purine nucleoside triphosphate catabolic process"/>
    <property type="evidence" value="ECO:0007669"/>
    <property type="project" value="UniProtKB-ARBA"/>
</dbReference>
<evidence type="ECO:0000256" key="14">
    <source>
        <dbReference type="ARBA" id="ARBA00078805"/>
    </source>
</evidence>
<evidence type="ECO:0000256" key="3">
    <source>
        <dbReference type="ARBA" id="ARBA00011738"/>
    </source>
</evidence>
<dbReference type="GO" id="GO:0005829">
    <property type="term" value="C:cytosol"/>
    <property type="evidence" value="ECO:0007669"/>
    <property type="project" value="TreeGrafter"/>
</dbReference>
<evidence type="ECO:0000256" key="5">
    <source>
        <dbReference type="ARBA" id="ARBA00022741"/>
    </source>
</evidence>
<comment type="catalytic activity">
    <reaction evidence="9">
        <text>dITP + H2O = dIMP + diphosphate + H(+)</text>
        <dbReference type="Rhea" id="RHEA:28342"/>
        <dbReference type="ChEBI" id="CHEBI:15377"/>
        <dbReference type="ChEBI" id="CHEBI:15378"/>
        <dbReference type="ChEBI" id="CHEBI:33019"/>
        <dbReference type="ChEBI" id="CHEBI:61194"/>
        <dbReference type="ChEBI" id="CHEBI:61382"/>
        <dbReference type="EC" id="3.6.1.66"/>
    </reaction>
</comment>
<dbReference type="GO" id="GO:0046872">
    <property type="term" value="F:metal ion binding"/>
    <property type="evidence" value="ECO:0007669"/>
    <property type="project" value="UniProtKB-KW"/>
</dbReference>
<evidence type="ECO:0000256" key="15">
    <source>
        <dbReference type="ARBA" id="ARBA00083186"/>
    </source>
</evidence>
<organism evidence="17">
    <name type="scientific">marine sediment metagenome</name>
    <dbReference type="NCBI Taxonomy" id="412755"/>
    <lineage>
        <taxon>unclassified sequences</taxon>
        <taxon>metagenomes</taxon>
        <taxon>ecological metagenomes</taxon>
    </lineage>
</organism>
<comment type="catalytic activity">
    <reaction evidence="10">
        <text>XTP + H2O = XMP + diphosphate + H(+)</text>
        <dbReference type="Rhea" id="RHEA:28610"/>
        <dbReference type="ChEBI" id="CHEBI:15377"/>
        <dbReference type="ChEBI" id="CHEBI:15378"/>
        <dbReference type="ChEBI" id="CHEBI:33019"/>
        <dbReference type="ChEBI" id="CHEBI:57464"/>
        <dbReference type="ChEBI" id="CHEBI:61314"/>
        <dbReference type="EC" id="3.6.1.66"/>
    </reaction>
</comment>
<evidence type="ECO:0000313" key="17">
    <source>
        <dbReference type="EMBL" id="KKM06907.1"/>
    </source>
</evidence>
<proteinExistence type="inferred from homology"/>
<dbReference type="GO" id="GO:0000166">
    <property type="term" value="F:nucleotide binding"/>
    <property type="evidence" value="ECO:0007669"/>
    <property type="project" value="UniProtKB-KW"/>
</dbReference>
<dbReference type="EC" id="3.6.1.66" evidence="11"/>
<dbReference type="PANTHER" id="PTHR11067">
    <property type="entry name" value="INOSINE TRIPHOSPHATE PYROPHOSPHATASE/HAM1 PROTEIN"/>
    <property type="match status" value="1"/>
</dbReference>
<comment type="cofactor">
    <cofactor evidence="1">
        <name>Mg(2+)</name>
        <dbReference type="ChEBI" id="CHEBI:18420"/>
    </cofactor>
</comment>
<dbReference type="GO" id="GO:0009117">
    <property type="term" value="P:nucleotide metabolic process"/>
    <property type="evidence" value="ECO:0007669"/>
    <property type="project" value="UniProtKB-KW"/>
</dbReference>
<accession>A0A0F9HUV8</accession>
<dbReference type="Pfam" id="PF01725">
    <property type="entry name" value="Ham1p_like"/>
    <property type="match status" value="1"/>
</dbReference>
<evidence type="ECO:0000256" key="13">
    <source>
        <dbReference type="ARBA" id="ARBA00075987"/>
    </source>
</evidence>
<evidence type="ECO:0000256" key="10">
    <source>
        <dbReference type="ARBA" id="ARBA00052017"/>
    </source>
</evidence>
<dbReference type="Gene3D" id="3.90.950.10">
    <property type="match status" value="1"/>
</dbReference>
<dbReference type="GO" id="GO:0035870">
    <property type="term" value="F:dITP diphosphatase activity"/>
    <property type="evidence" value="ECO:0007669"/>
    <property type="project" value="UniProtKB-ARBA"/>
</dbReference>
<dbReference type="FunFam" id="3.90.950.10:FF:000001">
    <property type="entry name" value="dITP/XTP pyrophosphatase"/>
    <property type="match status" value="1"/>
</dbReference>
<dbReference type="InterPro" id="IPR029001">
    <property type="entry name" value="ITPase-like_fam"/>
</dbReference>
<dbReference type="GO" id="GO:0036222">
    <property type="term" value="F:XTP diphosphatase activity"/>
    <property type="evidence" value="ECO:0007669"/>
    <property type="project" value="UniProtKB-ARBA"/>
</dbReference>
<keyword evidence="7" id="KW-0460">Magnesium</keyword>
<comment type="subunit">
    <text evidence="3">Homodimer.</text>
</comment>
<comment type="caution">
    <text evidence="17">The sequence shown here is derived from an EMBL/GenBank/DDBJ whole genome shotgun (WGS) entry which is preliminary data.</text>
</comment>
<evidence type="ECO:0000256" key="9">
    <source>
        <dbReference type="ARBA" id="ARBA00051875"/>
    </source>
</evidence>
<reference evidence="17" key="1">
    <citation type="journal article" date="2015" name="Nature">
        <title>Complex archaea that bridge the gap between prokaryotes and eukaryotes.</title>
        <authorList>
            <person name="Spang A."/>
            <person name="Saw J.H."/>
            <person name="Jorgensen S.L."/>
            <person name="Zaremba-Niedzwiedzka K."/>
            <person name="Martijn J."/>
            <person name="Lind A.E."/>
            <person name="van Eijk R."/>
            <person name="Schleper C."/>
            <person name="Guy L."/>
            <person name="Ettema T.J."/>
        </authorList>
    </citation>
    <scope>NUCLEOTIDE SEQUENCE</scope>
</reference>
<comment type="similarity">
    <text evidence="2">Belongs to the HAM1 NTPase family.</text>
</comment>
<gene>
    <name evidence="17" type="ORF">LCGC14_1739260</name>
</gene>
<dbReference type="InterPro" id="IPR020922">
    <property type="entry name" value="dITP/XTP_pyrophosphatase"/>
</dbReference>
<keyword evidence="5" id="KW-0547">Nucleotide-binding</keyword>
<evidence type="ECO:0000256" key="11">
    <source>
        <dbReference type="ARBA" id="ARBA00066468"/>
    </source>
</evidence>
<dbReference type="NCBIfam" id="NF011397">
    <property type="entry name" value="PRK14822.1"/>
    <property type="match status" value="1"/>
</dbReference>
<dbReference type="GO" id="GO:0017111">
    <property type="term" value="F:ribonucleoside triphosphate phosphatase activity"/>
    <property type="evidence" value="ECO:0007669"/>
    <property type="project" value="InterPro"/>
</dbReference>
<evidence type="ECO:0000256" key="16">
    <source>
        <dbReference type="ARBA" id="ARBA00083635"/>
    </source>
</evidence>
<dbReference type="AlphaFoldDB" id="A0A0F9HUV8"/>
<dbReference type="InterPro" id="IPR002637">
    <property type="entry name" value="RdgB/HAM1"/>
</dbReference>
<dbReference type="SUPFAM" id="SSF52972">
    <property type="entry name" value="ITPase-like"/>
    <property type="match status" value="1"/>
</dbReference>
<dbReference type="CDD" id="cd00515">
    <property type="entry name" value="HAM1"/>
    <property type="match status" value="1"/>
</dbReference>
<protein>
    <recommendedName>
        <fullName evidence="12">dITP/XTP pyrophosphatase</fullName>
        <ecNumber evidence="11">3.6.1.66</ecNumber>
    </recommendedName>
    <alternativeName>
        <fullName evidence="13">Non-canonical purine NTP pyrophosphatase</fullName>
    </alternativeName>
    <alternativeName>
        <fullName evidence="14">Non-standard purine NTP pyrophosphatase</fullName>
    </alternativeName>
    <alternativeName>
        <fullName evidence="16">Nucleoside-triphosphate diphosphatase</fullName>
    </alternativeName>
    <alternativeName>
        <fullName evidence="15">Nucleoside-triphosphate pyrophosphatase</fullName>
    </alternativeName>
</protein>